<dbReference type="InterPro" id="IPR036259">
    <property type="entry name" value="MFS_trans_sf"/>
</dbReference>
<accession>A0ABQ6BDV9</accession>
<evidence type="ECO:0000256" key="6">
    <source>
        <dbReference type="SAM" id="Phobius"/>
    </source>
</evidence>
<name>A0ABQ6BDV9_9BRAD</name>
<protein>
    <submittedName>
        <fullName evidence="8">MFS transporter</fullName>
    </submittedName>
</protein>
<evidence type="ECO:0000256" key="3">
    <source>
        <dbReference type="ARBA" id="ARBA00022692"/>
    </source>
</evidence>
<feature type="transmembrane region" description="Helical" evidence="6">
    <location>
        <begin position="336"/>
        <end position="355"/>
    </location>
</feature>
<keyword evidence="3 6" id="KW-0812">Transmembrane</keyword>
<keyword evidence="2" id="KW-1003">Cell membrane</keyword>
<dbReference type="PROSITE" id="PS50850">
    <property type="entry name" value="MFS"/>
    <property type="match status" value="1"/>
</dbReference>
<evidence type="ECO:0000256" key="2">
    <source>
        <dbReference type="ARBA" id="ARBA00022475"/>
    </source>
</evidence>
<proteinExistence type="predicted"/>
<evidence type="ECO:0000256" key="5">
    <source>
        <dbReference type="ARBA" id="ARBA00023136"/>
    </source>
</evidence>
<feature type="transmembrane region" description="Helical" evidence="6">
    <location>
        <begin position="71"/>
        <end position="90"/>
    </location>
</feature>
<feature type="transmembrane region" description="Helical" evidence="6">
    <location>
        <begin position="38"/>
        <end position="59"/>
    </location>
</feature>
<sequence>MIGCVFLPFVAGYYLSYLFRTINTLISGQLSADLGLDAANLGLLTSVYFLVFAGVQIPIGTLLDRFGPRRVQSVLLLVAGGGAALFGAASDFKALLVARAMIGIGVSAAAMAGLKAIVTWFPRERVALANGYMIMLGALGAVTATTPTQWLLAYTGWRGLFELLALATFAAALLIFWVVPDAARPQATQPAGVKMSAIYRDRGFWRIAPLSASCIGSAWSMQALWAASWLTNVEGLDRESSITQLFIMALGISAGALLLGTLADRLRRRGIGSEVLFAAVTVLFVVAELALILRLPLPSLLPWLVISILGAATVLSYAILAEYFPRELTGRANAGLNVLHFGWCFIVQYGTGLILDQWPAQDGHYPIIAYQVAFASAVGVQILALGWFVIPWLGLLSKRVAKFFFFRHPETNTDPVDVSVTSAEAGVHEPEDEEW</sequence>
<evidence type="ECO:0000313" key="8">
    <source>
        <dbReference type="EMBL" id="GLR90347.1"/>
    </source>
</evidence>
<dbReference type="Pfam" id="PF07690">
    <property type="entry name" value="MFS_1"/>
    <property type="match status" value="1"/>
</dbReference>
<keyword evidence="9" id="KW-1185">Reference proteome</keyword>
<feature type="transmembrane region" description="Helical" evidence="6">
    <location>
        <begin position="126"/>
        <end position="144"/>
    </location>
</feature>
<dbReference type="SUPFAM" id="SSF103473">
    <property type="entry name" value="MFS general substrate transporter"/>
    <property type="match status" value="1"/>
</dbReference>
<feature type="domain" description="Major facilitator superfamily (MFS) profile" evidence="7">
    <location>
        <begin position="1"/>
        <end position="412"/>
    </location>
</feature>
<dbReference type="InterPro" id="IPR020846">
    <property type="entry name" value="MFS_dom"/>
</dbReference>
<comment type="subcellular location">
    <subcellularLocation>
        <location evidence="1">Cell membrane</location>
        <topology evidence="1">Multi-pass membrane protein</topology>
    </subcellularLocation>
</comment>
<keyword evidence="4 6" id="KW-1133">Transmembrane helix</keyword>
<comment type="caution">
    <text evidence="8">The sequence shown here is derived from an EMBL/GenBank/DDBJ whole genome shotgun (WGS) entry which is preliminary data.</text>
</comment>
<feature type="transmembrane region" description="Helical" evidence="6">
    <location>
        <begin position="245"/>
        <end position="263"/>
    </location>
</feature>
<dbReference type="RefSeq" id="WP_431309698.1">
    <property type="nucleotide sequence ID" value="NZ_BSOW01000033.1"/>
</dbReference>
<evidence type="ECO:0000259" key="7">
    <source>
        <dbReference type="PROSITE" id="PS50850"/>
    </source>
</evidence>
<dbReference type="InterPro" id="IPR050189">
    <property type="entry name" value="MFS_Efflux_Transporters"/>
</dbReference>
<keyword evidence="5 6" id="KW-0472">Membrane</keyword>
<evidence type="ECO:0000256" key="4">
    <source>
        <dbReference type="ARBA" id="ARBA00022989"/>
    </source>
</evidence>
<dbReference type="InterPro" id="IPR011701">
    <property type="entry name" value="MFS"/>
</dbReference>
<evidence type="ECO:0000256" key="1">
    <source>
        <dbReference type="ARBA" id="ARBA00004651"/>
    </source>
</evidence>
<dbReference type="Gene3D" id="1.20.1250.20">
    <property type="entry name" value="MFS general substrate transporter like domains"/>
    <property type="match status" value="1"/>
</dbReference>
<feature type="transmembrane region" description="Helical" evidence="6">
    <location>
        <begin position="367"/>
        <end position="395"/>
    </location>
</feature>
<gene>
    <name evidence="8" type="ORF">GCM10007857_70620</name>
</gene>
<dbReference type="Proteomes" id="UP001156905">
    <property type="component" value="Unassembled WGS sequence"/>
</dbReference>
<dbReference type="PANTHER" id="PTHR43124:SF3">
    <property type="entry name" value="CHLORAMPHENICOL EFFLUX PUMP RV0191"/>
    <property type="match status" value="1"/>
</dbReference>
<dbReference type="EMBL" id="BSOW01000033">
    <property type="protein sequence ID" value="GLR90347.1"/>
    <property type="molecule type" value="Genomic_DNA"/>
</dbReference>
<reference evidence="9" key="1">
    <citation type="journal article" date="2019" name="Int. J. Syst. Evol. Microbiol.">
        <title>The Global Catalogue of Microorganisms (GCM) 10K type strain sequencing project: providing services to taxonomists for standard genome sequencing and annotation.</title>
        <authorList>
            <consortium name="The Broad Institute Genomics Platform"/>
            <consortium name="The Broad Institute Genome Sequencing Center for Infectious Disease"/>
            <person name="Wu L."/>
            <person name="Ma J."/>
        </authorList>
    </citation>
    <scope>NUCLEOTIDE SEQUENCE [LARGE SCALE GENOMIC DNA]</scope>
    <source>
        <strain evidence="9">NBRC 102520</strain>
    </source>
</reference>
<evidence type="ECO:0000313" key="9">
    <source>
        <dbReference type="Proteomes" id="UP001156905"/>
    </source>
</evidence>
<feature type="transmembrane region" description="Helical" evidence="6">
    <location>
        <begin position="164"/>
        <end position="183"/>
    </location>
</feature>
<feature type="transmembrane region" description="Helical" evidence="6">
    <location>
        <begin position="301"/>
        <end position="324"/>
    </location>
</feature>
<feature type="transmembrane region" description="Helical" evidence="6">
    <location>
        <begin position="204"/>
        <end position="225"/>
    </location>
</feature>
<organism evidence="8 9">
    <name type="scientific">Bradyrhizobium iriomotense</name>
    <dbReference type="NCBI Taxonomy" id="441950"/>
    <lineage>
        <taxon>Bacteria</taxon>
        <taxon>Pseudomonadati</taxon>
        <taxon>Pseudomonadota</taxon>
        <taxon>Alphaproteobacteria</taxon>
        <taxon>Hyphomicrobiales</taxon>
        <taxon>Nitrobacteraceae</taxon>
        <taxon>Bradyrhizobium</taxon>
    </lineage>
</organism>
<dbReference type="PANTHER" id="PTHR43124">
    <property type="entry name" value="PURINE EFFLUX PUMP PBUE"/>
    <property type="match status" value="1"/>
</dbReference>
<feature type="transmembrane region" description="Helical" evidence="6">
    <location>
        <begin position="275"/>
        <end position="295"/>
    </location>
</feature>
<feature type="transmembrane region" description="Helical" evidence="6">
    <location>
        <begin position="96"/>
        <end position="114"/>
    </location>
</feature>